<sequence length="118" mass="12486">MSDGLTTVLAALADDTRWAILTRLGRSPASASALAGELPVSRQAVAKHLEVLRGAGLVESRRVGREVVHSCVGNRLSAAAHELELVARDWDARLDRLRSRAEDVAARAADPGPDPDGT</sequence>
<name>A0A1G6V2P5_9ACTN</name>
<dbReference type="RefSeq" id="WP_090591247.1">
    <property type="nucleotide sequence ID" value="NZ_LT629688.1"/>
</dbReference>
<dbReference type="PANTHER" id="PTHR38600:SF2">
    <property type="entry name" value="SLL0088 PROTEIN"/>
    <property type="match status" value="1"/>
</dbReference>
<accession>A0A1G6V2P5</accession>
<dbReference type="InterPro" id="IPR036388">
    <property type="entry name" value="WH-like_DNA-bd_sf"/>
</dbReference>
<keyword evidence="3" id="KW-1185">Reference proteome</keyword>
<dbReference type="SUPFAM" id="SSF46785">
    <property type="entry name" value="Winged helix' DNA-binding domain"/>
    <property type="match status" value="1"/>
</dbReference>
<dbReference type="OrthoDB" id="3630048at2"/>
<dbReference type="InterPro" id="IPR001845">
    <property type="entry name" value="HTH_ArsR_DNA-bd_dom"/>
</dbReference>
<dbReference type="EMBL" id="LT629688">
    <property type="protein sequence ID" value="SDD47792.1"/>
    <property type="molecule type" value="Genomic_DNA"/>
</dbReference>
<dbReference type="NCBIfam" id="NF033788">
    <property type="entry name" value="HTH_metalloreg"/>
    <property type="match status" value="1"/>
</dbReference>
<protein>
    <submittedName>
        <fullName evidence="2">Helix-turn-helix domain-containing protein</fullName>
    </submittedName>
</protein>
<dbReference type="PANTHER" id="PTHR38600">
    <property type="entry name" value="TRANSCRIPTIONAL REGULATORY PROTEIN"/>
    <property type="match status" value="1"/>
</dbReference>
<dbReference type="CDD" id="cd00090">
    <property type="entry name" value="HTH_ARSR"/>
    <property type="match status" value="1"/>
</dbReference>
<reference evidence="2 3" key="1">
    <citation type="submission" date="2016-10" db="EMBL/GenBank/DDBJ databases">
        <authorList>
            <person name="de Groot N.N."/>
        </authorList>
    </citation>
    <scope>NUCLEOTIDE SEQUENCE [LARGE SCALE GENOMIC DNA]</scope>
    <source>
        <strain evidence="2 3">MON 2.2</strain>
    </source>
</reference>
<evidence type="ECO:0000313" key="3">
    <source>
        <dbReference type="Proteomes" id="UP000198546"/>
    </source>
</evidence>
<dbReference type="SMART" id="SM00418">
    <property type="entry name" value="HTH_ARSR"/>
    <property type="match status" value="1"/>
</dbReference>
<dbReference type="PRINTS" id="PR00778">
    <property type="entry name" value="HTHARSR"/>
</dbReference>
<dbReference type="PROSITE" id="PS50987">
    <property type="entry name" value="HTH_ARSR_2"/>
    <property type="match status" value="1"/>
</dbReference>
<dbReference type="Gene3D" id="1.10.10.10">
    <property type="entry name" value="Winged helix-like DNA-binding domain superfamily/Winged helix DNA-binding domain"/>
    <property type="match status" value="1"/>
</dbReference>
<dbReference type="AlphaFoldDB" id="A0A1G6V2P5"/>
<feature type="domain" description="HTH arsR-type" evidence="1">
    <location>
        <begin position="1"/>
        <end position="91"/>
    </location>
</feature>
<dbReference type="InterPro" id="IPR011991">
    <property type="entry name" value="ArsR-like_HTH"/>
</dbReference>
<evidence type="ECO:0000313" key="2">
    <source>
        <dbReference type="EMBL" id="SDD47792.1"/>
    </source>
</evidence>
<evidence type="ECO:0000259" key="1">
    <source>
        <dbReference type="PROSITE" id="PS50987"/>
    </source>
</evidence>
<dbReference type="InterPro" id="IPR036390">
    <property type="entry name" value="WH_DNA-bd_sf"/>
</dbReference>
<dbReference type="GO" id="GO:0003700">
    <property type="term" value="F:DNA-binding transcription factor activity"/>
    <property type="evidence" value="ECO:0007669"/>
    <property type="project" value="InterPro"/>
</dbReference>
<dbReference type="Pfam" id="PF12840">
    <property type="entry name" value="HTH_20"/>
    <property type="match status" value="1"/>
</dbReference>
<gene>
    <name evidence="2" type="ORF">SAMN04489747_1027</name>
</gene>
<proteinExistence type="predicted"/>
<dbReference type="STRING" id="675864.SAMN04489747_1027"/>
<organism evidence="2 3">
    <name type="scientific">Auraticoccus monumenti</name>
    <dbReference type="NCBI Taxonomy" id="675864"/>
    <lineage>
        <taxon>Bacteria</taxon>
        <taxon>Bacillati</taxon>
        <taxon>Actinomycetota</taxon>
        <taxon>Actinomycetes</taxon>
        <taxon>Propionibacteriales</taxon>
        <taxon>Propionibacteriaceae</taxon>
        <taxon>Auraticoccus</taxon>
    </lineage>
</organism>
<dbReference type="Proteomes" id="UP000198546">
    <property type="component" value="Chromosome i"/>
</dbReference>